<feature type="domain" description="GH16" evidence="3">
    <location>
        <begin position="363"/>
        <end position="618"/>
    </location>
</feature>
<keyword evidence="6" id="KW-1185">Reference proteome</keyword>
<dbReference type="PRINTS" id="PR00737">
    <property type="entry name" value="GLHYDRLASE16"/>
</dbReference>
<dbReference type="KEGG" id="ppp:112290304"/>
<evidence type="ECO:0000313" key="4">
    <source>
        <dbReference type="EMBL" id="PNR42960.1"/>
    </source>
</evidence>
<dbReference type="InterPro" id="IPR000757">
    <property type="entry name" value="Beta-glucanase-like"/>
</dbReference>
<dbReference type="InterPro" id="IPR044791">
    <property type="entry name" value="Beta-glucanase/XTH"/>
</dbReference>
<dbReference type="SUPFAM" id="SSF49899">
    <property type="entry name" value="Concanavalin A-like lectins/glucanases"/>
    <property type="match status" value="2"/>
</dbReference>
<reference evidence="4 6" key="2">
    <citation type="journal article" date="2018" name="Plant J.">
        <title>The Physcomitrella patens chromosome-scale assembly reveals moss genome structure and evolution.</title>
        <authorList>
            <person name="Lang D."/>
            <person name="Ullrich K.K."/>
            <person name="Murat F."/>
            <person name="Fuchs J."/>
            <person name="Jenkins J."/>
            <person name="Haas F.B."/>
            <person name="Piednoel M."/>
            <person name="Gundlach H."/>
            <person name="Van Bel M."/>
            <person name="Meyberg R."/>
            <person name="Vives C."/>
            <person name="Morata J."/>
            <person name="Symeonidi A."/>
            <person name="Hiss M."/>
            <person name="Muchero W."/>
            <person name="Kamisugi Y."/>
            <person name="Saleh O."/>
            <person name="Blanc G."/>
            <person name="Decker E.L."/>
            <person name="van Gessel N."/>
            <person name="Grimwood J."/>
            <person name="Hayes R.D."/>
            <person name="Graham S.W."/>
            <person name="Gunter L.E."/>
            <person name="McDaniel S.F."/>
            <person name="Hoernstein S.N.W."/>
            <person name="Larsson A."/>
            <person name="Li F.W."/>
            <person name="Perroud P.F."/>
            <person name="Phillips J."/>
            <person name="Ranjan P."/>
            <person name="Rokshar D.S."/>
            <person name="Rothfels C.J."/>
            <person name="Schneider L."/>
            <person name="Shu S."/>
            <person name="Stevenson D.W."/>
            <person name="Thummler F."/>
            <person name="Tillich M."/>
            <person name="Villarreal Aguilar J.C."/>
            <person name="Widiez T."/>
            <person name="Wong G.K."/>
            <person name="Wymore A."/>
            <person name="Zhang Y."/>
            <person name="Zimmer A.D."/>
            <person name="Quatrano R.S."/>
            <person name="Mayer K.F.X."/>
            <person name="Goodstein D."/>
            <person name="Casacuberta J.M."/>
            <person name="Vandepoele K."/>
            <person name="Reski R."/>
            <person name="Cuming A.C."/>
            <person name="Tuskan G.A."/>
            <person name="Maumus F."/>
            <person name="Salse J."/>
            <person name="Schmutz J."/>
            <person name="Rensing S.A."/>
        </authorList>
    </citation>
    <scope>NUCLEOTIDE SEQUENCE [LARGE SCALE GENOMIC DNA]</scope>
    <source>
        <strain evidence="5 6">cv. Gransden 2004</strain>
    </source>
</reference>
<dbReference type="EnsemblPlants" id="Pp3c13_24280V3.2">
    <property type="protein sequence ID" value="PAC:32932219.CDS.1"/>
    <property type="gene ID" value="Pp3c13_24280"/>
</dbReference>
<sequence length="618" mass="69141">MGTVLRVCDLDNSRFNYQLSIAVKMIVLISLLYPSHALRNPSYLNLASMRINTAGLQLKESGRGASVLESYCRVDLEAVRRILEQSSKAVIDDPDNARRNLVRVGGLLESCSLNMITTQNSQAYELLTKVKQSVASAENLIDQSDVTEMALPSLEMGNDEGSELQEPIFQVEGNDSVNENSGSMLISGEEDNRQNNRDLLVPVPPIIGISMDDLVVDFCPDHVDLTKYAATIRFDRACGGKFHTRAKYSSGVFSIRMRAPAGAPGVSNSFYISSNDGAPDMISFDFVGNQPHRVLTAYAVNGDHDQKLKTFHMSFDTTQEFHEYSIKWDAETIVWMVDSIVIRTLRASRVKAFPVKPGHVFGYSWDASSVADGTLAGRVNWYNAPFFMSFENFQVASPLRVGQWRPPQQSLVRRNGPHPVRPLVIDYCPHNVAAANAHNYDITFDKFGCGSRVRSLHTYPSGKFSATIKCADGDTSGLLTSFYISSGEGSTMQDEIDFEFLGDNKRIVQTNFYVNGTSSGNELWVELDYDCSYGFHTYSIHYNQSKIQWFIDSRLVRTVTKEKQIRHQRSYPTKNVFLYSSVWNASDVNDGGWTGKWHGMAEEPFVAKFKSVTVQYPA</sequence>
<dbReference type="PaxDb" id="3218-PP1S37_321V6.1"/>
<dbReference type="EMBL" id="ABEU02000013">
    <property type="protein sequence ID" value="PNR42960.1"/>
    <property type="molecule type" value="Genomic_DNA"/>
</dbReference>
<dbReference type="PROSITE" id="PS51762">
    <property type="entry name" value="GH16_2"/>
    <property type="match status" value="2"/>
</dbReference>
<dbReference type="OrthoDB" id="4781at2759"/>
<evidence type="ECO:0000313" key="5">
    <source>
        <dbReference type="EnsemblPlants" id="PAC:32932218.CDS.1"/>
    </source>
</evidence>
<reference evidence="4 6" key="1">
    <citation type="journal article" date="2008" name="Science">
        <title>The Physcomitrella genome reveals evolutionary insights into the conquest of land by plants.</title>
        <authorList>
            <person name="Rensing S."/>
            <person name="Lang D."/>
            <person name="Zimmer A."/>
            <person name="Terry A."/>
            <person name="Salamov A."/>
            <person name="Shapiro H."/>
            <person name="Nishiyama T."/>
            <person name="Perroud P.-F."/>
            <person name="Lindquist E."/>
            <person name="Kamisugi Y."/>
            <person name="Tanahashi T."/>
            <person name="Sakakibara K."/>
            <person name="Fujita T."/>
            <person name="Oishi K."/>
            <person name="Shin-I T."/>
            <person name="Kuroki Y."/>
            <person name="Toyoda A."/>
            <person name="Suzuki Y."/>
            <person name="Hashimoto A."/>
            <person name="Yamaguchi K."/>
            <person name="Sugano A."/>
            <person name="Kohara Y."/>
            <person name="Fujiyama A."/>
            <person name="Anterola A."/>
            <person name="Aoki S."/>
            <person name="Ashton N."/>
            <person name="Barbazuk W.B."/>
            <person name="Barker E."/>
            <person name="Bennetzen J."/>
            <person name="Bezanilla M."/>
            <person name="Blankenship R."/>
            <person name="Cho S.H."/>
            <person name="Dutcher S."/>
            <person name="Estelle M."/>
            <person name="Fawcett J.A."/>
            <person name="Gundlach H."/>
            <person name="Hanada K."/>
            <person name="Heyl A."/>
            <person name="Hicks K.A."/>
            <person name="Hugh J."/>
            <person name="Lohr M."/>
            <person name="Mayer K."/>
            <person name="Melkozernov A."/>
            <person name="Murata T."/>
            <person name="Nelson D."/>
            <person name="Pils B."/>
            <person name="Prigge M."/>
            <person name="Reiss B."/>
            <person name="Renner T."/>
            <person name="Rombauts S."/>
            <person name="Rushton P."/>
            <person name="Sanderfoot A."/>
            <person name="Schween G."/>
            <person name="Shiu S.-H."/>
            <person name="Stueber K."/>
            <person name="Theodoulou F.L."/>
            <person name="Tu H."/>
            <person name="Van de Peer Y."/>
            <person name="Verrier P.J."/>
            <person name="Waters E."/>
            <person name="Wood A."/>
            <person name="Yang L."/>
            <person name="Cove D."/>
            <person name="Cuming A."/>
            <person name="Hasebe M."/>
            <person name="Lucas S."/>
            <person name="Mishler D.B."/>
            <person name="Reski R."/>
            <person name="Grigoriev I."/>
            <person name="Quatrano R.S."/>
            <person name="Boore J.L."/>
        </authorList>
    </citation>
    <scope>NUCLEOTIDE SEQUENCE [LARGE SCALE GENOMIC DNA]</scope>
    <source>
        <strain evidence="5 6">cv. Gransden 2004</strain>
    </source>
</reference>
<dbReference type="STRING" id="3218.A0A2K1JN41"/>
<organism evidence="4">
    <name type="scientific">Physcomitrium patens</name>
    <name type="common">Spreading-leaved earth moss</name>
    <name type="synonym">Physcomitrella patens</name>
    <dbReference type="NCBI Taxonomy" id="3218"/>
    <lineage>
        <taxon>Eukaryota</taxon>
        <taxon>Viridiplantae</taxon>
        <taxon>Streptophyta</taxon>
        <taxon>Embryophyta</taxon>
        <taxon>Bryophyta</taxon>
        <taxon>Bryophytina</taxon>
        <taxon>Bryopsida</taxon>
        <taxon>Funariidae</taxon>
        <taxon>Funariales</taxon>
        <taxon>Funariaceae</taxon>
        <taxon>Physcomitrium</taxon>
    </lineage>
</organism>
<reference evidence="5" key="3">
    <citation type="submission" date="2020-12" db="UniProtKB">
        <authorList>
            <consortium name="EnsemblPlants"/>
        </authorList>
    </citation>
    <scope>IDENTIFICATION</scope>
</reference>
<dbReference type="OMA" id="VANYHSV"/>
<dbReference type="RefSeq" id="XP_024392224.1">
    <property type="nucleotide sequence ID" value="XM_024536456.2"/>
</dbReference>
<accession>A0A2K1JN41</accession>
<dbReference type="GeneID" id="112290304"/>
<keyword evidence="2" id="KW-0326">Glycosidase</keyword>
<dbReference type="EnsemblPlants" id="Pp3c13_24280V3.3">
    <property type="protein sequence ID" value="PAC:32932220.CDS.1"/>
    <property type="gene ID" value="Pp3c13_24280"/>
</dbReference>
<dbReference type="InterPro" id="IPR008264">
    <property type="entry name" value="Beta_glucanase"/>
</dbReference>
<dbReference type="Gramene" id="Pp3c13_24280V3.2">
    <property type="protein sequence ID" value="PAC:32932219.CDS.1"/>
    <property type="gene ID" value="Pp3c13_24280"/>
</dbReference>
<dbReference type="Gramene" id="Pp3c13_24280V3.1">
    <property type="protein sequence ID" value="PAC:32932218.CDS.1"/>
    <property type="gene ID" value="Pp3c13_24280"/>
</dbReference>
<dbReference type="Gene3D" id="2.60.120.200">
    <property type="match status" value="2"/>
</dbReference>
<evidence type="ECO:0000313" key="6">
    <source>
        <dbReference type="Proteomes" id="UP000006727"/>
    </source>
</evidence>
<keyword evidence="1" id="KW-0378">Hydrolase</keyword>
<proteinExistence type="predicted"/>
<dbReference type="GO" id="GO:0004553">
    <property type="term" value="F:hydrolase activity, hydrolyzing O-glycosyl compounds"/>
    <property type="evidence" value="ECO:0007669"/>
    <property type="project" value="InterPro"/>
</dbReference>
<protein>
    <recommendedName>
        <fullName evidence="3">GH16 domain-containing protein</fullName>
    </recommendedName>
</protein>
<dbReference type="GO" id="GO:0005975">
    <property type="term" value="P:carbohydrate metabolic process"/>
    <property type="evidence" value="ECO:0007669"/>
    <property type="project" value="InterPro"/>
</dbReference>
<dbReference type="Pfam" id="PF00722">
    <property type="entry name" value="Glyco_hydro_16"/>
    <property type="match status" value="2"/>
</dbReference>
<evidence type="ECO:0000256" key="1">
    <source>
        <dbReference type="ARBA" id="ARBA00022801"/>
    </source>
</evidence>
<name>A0A2K1JN41_PHYPA</name>
<dbReference type="AlphaFoldDB" id="A0A2K1JN41"/>
<gene>
    <name evidence="5" type="primary">LOC112290304</name>
    <name evidence="4" type="ORF">PHYPA_017792</name>
</gene>
<dbReference type="InterPro" id="IPR013320">
    <property type="entry name" value="ConA-like_dom_sf"/>
</dbReference>
<dbReference type="Proteomes" id="UP000006727">
    <property type="component" value="Chromosome 13"/>
</dbReference>
<dbReference type="PANTHER" id="PTHR31062">
    <property type="entry name" value="XYLOGLUCAN ENDOTRANSGLUCOSYLASE/HYDROLASE PROTEIN 8-RELATED"/>
    <property type="match status" value="1"/>
</dbReference>
<dbReference type="Gramene" id="Pp3c13_24280V3.3">
    <property type="protein sequence ID" value="PAC:32932220.CDS.1"/>
    <property type="gene ID" value="Pp3c13_24280"/>
</dbReference>
<feature type="domain" description="GH16" evidence="3">
    <location>
        <begin position="196"/>
        <end position="370"/>
    </location>
</feature>
<evidence type="ECO:0000256" key="2">
    <source>
        <dbReference type="ARBA" id="ARBA00023295"/>
    </source>
</evidence>
<evidence type="ECO:0000259" key="3">
    <source>
        <dbReference type="PROSITE" id="PS51762"/>
    </source>
</evidence>
<dbReference type="EnsemblPlants" id="Pp3c13_24280V3.1">
    <property type="protein sequence ID" value="PAC:32932218.CDS.1"/>
    <property type="gene ID" value="Pp3c13_24280"/>
</dbReference>